<keyword evidence="2" id="KW-0378">Hydrolase</keyword>
<dbReference type="InterPro" id="IPR029058">
    <property type="entry name" value="AB_hydrolase_fold"/>
</dbReference>
<dbReference type="Proteomes" id="UP000595197">
    <property type="component" value="Plasmid pTT6-1"/>
</dbReference>
<geneLocation type="plasmid" evidence="2 4">
    <name>pTT6-1</name>
</geneLocation>
<dbReference type="SUPFAM" id="SSF53474">
    <property type="entry name" value="alpha/beta-Hydrolases"/>
    <property type="match status" value="1"/>
</dbReference>
<dbReference type="InterPro" id="IPR000639">
    <property type="entry name" value="Epox_hydrolase-like"/>
</dbReference>
<dbReference type="EMBL" id="CP067421">
    <property type="protein sequence ID" value="QQP93258.1"/>
    <property type="molecule type" value="Genomic_DNA"/>
</dbReference>
<protein>
    <submittedName>
        <fullName evidence="2">Alpha/beta fold hydrolase</fullName>
    </submittedName>
</protein>
<dbReference type="Gene3D" id="3.40.50.1820">
    <property type="entry name" value="alpha/beta hydrolase"/>
    <property type="match status" value="1"/>
</dbReference>
<organism evidence="2 4">
    <name type="scientific">Skermanella cutis</name>
    <dbReference type="NCBI Taxonomy" id="2775420"/>
    <lineage>
        <taxon>Bacteria</taxon>
        <taxon>Pseudomonadati</taxon>
        <taxon>Pseudomonadota</taxon>
        <taxon>Alphaproteobacteria</taxon>
        <taxon>Rhodospirillales</taxon>
        <taxon>Azospirillaceae</taxon>
        <taxon>Skermanella</taxon>
    </lineage>
</organism>
<dbReference type="GO" id="GO:0016787">
    <property type="term" value="F:hydrolase activity"/>
    <property type="evidence" value="ECO:0007669"/>
    <property type="project" value="UniProtKB-KW"/>
</dbReference>
<dbReference type="PRINTS" id="PR00111">
    <property type="entry name" value="ABHYDROLASE"/>
</dbReference>
<evidence type="ECO:0000259" key="1">
    <source>
        <dbReference type="Pfam" id="PF00561"/>
    </source>
</evidence>
<gene>
    <name evidence="2" type="ORF">IGS68_28495</name>
    <name evidence="3" type="ORF">IGS68_29515</name>
</gene>
<dbReference type="InterPro" id="IPR050266">
    <property type="entry name" value="AB_hydrolase_sf"/>
</dbReference>
<proteinExistence type="predicted"/>
<reference evidence="4" key="1">
    <citation type="submission" date="2021-01" db="EMBL/GenBank/DDBJ databases">
        <title>Skermanella TT6 skin isolate.</title>
        <authorList>
            <person name="Lee K."/>
            <person name="Ganzorig M."/>
        </authorList>
    </citation>
    <scope>NUCLEOTIDE SEQUENCE [LARGE SCALE GENOMIC DNA]</scope>
    <source>
        <strain evidence="3 4">TT6</strain>
        <plasmid evidence="3 4">pTT6-1</plasmid>
    </source>
</reference>
<evidence type="ECO:0000313" key="2">
    <source>
        <dbReference type="EMBL" id="QQP93101.1"/>
    </source>
</evidence>
<dbReference type="PRINTS" id="PR00412">
    <property type="entry name" value="EPOXHYDRLASE"/>
</dbReference>
<dbReference type="InterPro" id="IPR000073">
    <property type="entry name" value="AB_hydrolase_1"/>
</dbReference>
<dbReference type="PANTHER" id="PTHR43798">
    <property type="entry name" value="MONOACYLGLYCEROL LIPASE"/>
    <property type="match status" value="1"/>
</dbReference>
<dbReference type="EMBL" id="CP067421">
    <property type="protein sequence ID" value="QQP93101.1"/>
    <property type="molecule type" value="Genomic_DNA"/>
</dbReference>
<evidence type="ECO:0000313" key="3">
    <source>
        <dbReference type="EMBL" id="QQP93258.1"/>
    </source>
</evidence>
<dbReference type="PANTHER" id="PTHR43798:SF29">
    <property type="entry name" value="AB HYDROLASE-1 DOMAIN-CONTAINING PROTEIN"/>
    <property type="match status" value="1"/>
</dbReference>
<keyword evidence="4" id="KW-1185">Reference proteome</keyword>
<name>A0ABX7BFD0_9PROT</name>
<feature type="domain" description="AB hydrolase-1" evidence="1">
    <location>
        <begin position="29"/>
        <end position="263"/>
    </location>
</feature>
<evidence type="ECO:0000313" key="4">
    <source>
        <dbReference type="Proteomes" id="UP000595197"/>
    </source>
</evidence>
<dbReference type="Pfam" id="PF00561">
    <property type="entry name" value="Abhydrolase_1"/>
    <property type="match status" value="1"/>
</dbReference>
<accession>A0ABX7BFD0</accession>
<sequence length="279" mass="30736">MTTQSNLPTRRVLEIAGSPLSLVEFGRGPAVLLGHGYLWDWRMWRPQIDALQSRYRLVVPEMWGHGDSGPMPTDTRRHADLAAQMLALMDRLDIDRFAVVGTSMGGMWGAHLAALAPERVTGLALLNSYLGAEPEANRRTYFGMLDAVEREGRVNDAIVSHIIPLFFAPDVATRSPDLPILLRDRIARYDAARLRETIAPLGRLIFGREDALDVLDRVRAPTIIIAGREDRSRPAAESAVMAERIGCDLHVLDACGHSATLEQPGQVNAILSDFLESIG</sequence>
<keyword evidence="2" id="KW-0614">Plasmid</keyword>
<reference evidence="2" key="2">
    <citation type="submission" date="2021-02" db="EMBL/GenBank/DDBJ databases">
        <title>Skermanella TT6 skin isolate.</title>
        <authorList>
            <person name="Lee K."/>
            <person name="Ganzorig M."/>
        </authorList>
    </citation>
    <scope>NUCLEOTIDE SEQUENCE</scope>
    <source>
        <strain evidence="2">TT6</strain>
        <plasmid evidence="2">pTT6-1</plasmid>
    </source>
</reference>